<dbReference type="InterPro" id="IPR038268">
    <property type="entry name" value="RHH_sf"/>
</dbReference>
<dbReference type="Pfam" id="PF13467">
    <property type="entry name" value="RHH_4"/>
    <property type="match status" value="1"/>
</dbReference>
<gene>
    <name evidence="2" type="ORF">PZ740_04370</name>
</gene>
<keyword evidence="3" id="KW-1185">Reference proteome</keyword>
<protein>
    <submittedName>
        <fullName evidence="2">Ribbon-helix-helix domain-containing protein</fullName>
    </submittedName>
</protein>
<dbReference type="InterPro" id="IPR027373">
    <property type="entry name" value="RHH_dom"/>
</dbReference>
<dbReference type="Gene3D" id="1.10.3990.20">
    <property type="entry name" value="protein bp1543"/>
    <property type="match status" value="1"/>
</dbReference>
<sequence>MCRVYAGTDPKEYEPVTRSVRLHGAVTSIRLEEHFWKVLDEMSRREGMPTPRFLCTLYDEVQELHGEVRNFASFLRVACTIFLEQGRMDAPDGEAARQAGTRPGAIRYA</sequence>
<proteinExistence type="predicted"/>
<reference evidence="2 3" key="1">
    <citation type="submission" date="2023-03" db="EMBL/GenBank/DDBJ databases">
        <title>YIM 152171 draft genome.</title>
        <authorList>
            <person name="Yang Z."/>
        </authorList>
    </citation>
    <scope>NUCLEOTIDE SEQUENCE [LARGE SCALE GENOMIC DNA]</scope>
    <source>
        <strain evidence="2 3">YIM 152171</strain>
    </source>
</reference>
<evidence type="ECO:0000313" key="2">
    <source>
        <dbReference type="EMBL" id="MDF1585622.1"/>
    </source>
</evidence>
<comment type="caution">
    <text evidence="2">The sequence shown here is derived from an EMBL/GenBank/DDBJ whole genome shotgun (WGS) entry which is preliminary data.</text>
</comment>
<dbReference type="RefSeq" id="WP_327788042.1">
    <property type="nucleotide sequence ID" value="NZ_JARGEQ010000027.1"/>
</dbReference>
<feature type="domain" description="Ribbon-helix-helix" evidence="1">
    <location>
        <begin position="15"/>
        <end position="80"/>
    </location>
</feature>
<organism evidence="2 3">
    <name type="scientific">Marinimicrococcus flavescens</name>
    <dbReference type="NCBI Taxonomy" id="3031815"/>
    <lineage>
        <taxon>Bacteria</taxon>
        <taxon>Pseudomonadati</taxon>
        <taxon>Pseudomonadota</taxon>
        <taxon>Alphaproteobacteria</taxon>
        <taxon>Geminicoccales</taxon>
        <taxon>Geminicoccaceae</taxon>
        <taxon>Marinimicrococcus</taxon>
    </lineage>
</organism>
<dbReference type="EMBL" id="JARGEQ010000027">
    <property type="protein sequence ID" value="MDF1585622.1"/>
    <property type="molecule type" value="Genomic_DNA"/>
</dbReference>
<evidence type="ECO:0000259" key="1">
    <source>
        <dbReference type="Pfam" id="PF13467"/>
    </source>
</evidence>
<accession>A0AAP3UY07</accession>
<dbReference type="Proteomes" id="UP001301140">
    <property type="component" value="Unassembled WGS sequence"/>
</dbReference>
<evidence type="ECO:0000313" key="3">
    <source>
        <dbReference type="Proteomes" id="UP001301140"/>
    </source>
</evidence>
<name>A0AAP3UY07_9PROT</name>
<dbReference type="AlphaFoldDB" id="A0AAP3UY07"/>